<comment type="caution">
    <text evidence="2">The sequence shown here is derived from an EMBL/GenBank/DDBJ whole genome shotgun (WGS) entry which is preliminary data.</text>
</comment>
<evidence type="ECO:0000259" key="1">
    <source>
        <dbReference type="Pfam" id="PF12705"/>
    </source>
</evidence>
<dbReference type="InterPro" id="IPR011604">
    <property type="entry name" value="PDDEXK-like_dom_sf"/>
</dbReference>
<sequence length="261" mass="30214">MYYKKSRGIFDPKSKDPFKISRSKIELYTQCPRCFYMDVRLGLSRPSTPPYTLNSAVDNLLKNEFDLLRKTGEKHELMKKYAIDAIPFSHPDLPQWRGEVTAYEGALVVDEKSNLLINGLVDDVWQDSKGNLVMVDYKSTSSAKPPSLDDEWKQSYKRQIEIYQWIFRELGFPVSKIGYFVFANAMKNLPKFDGKLEFEMSVLSYEGNPDWIELTLLEIRELLNSDIIPAPAHECEYCAYKQKSVQIVKSLKEKQVPIFPA</sequence>
<name>A0A0G1HYI7_9BACT</name>
<organism evidence="2 3">
    <name type="scientific">Candidatus Collierbacteria bacterium GW2011_GWB2_44_22</name>
    <dbReference type="NCBI Taxonomy" id="1618387"/>
    <lineage>
        <taxon>Bacteria</taxon>
        <taxon>Candidatus Collieribacteriota</taxon>
    </lineage>
</organism>
<dbReference type="EMBL" id="LCIH01000010">
    <property type="protein sequence ID" value="KKT51623.1"/>
    <property type="molecule type" value="Genomic_DNA"/>
</dbReference>
<dbReference type="InterPro" id="IPR038726">
    <property type="entry name" value="PDDEXK_AddAB-type"/>
</dbReference>
<dbReference type="AlphaFoldDB" id="A0A0G1HYI7"/>
<dbReference type="Gene3D" id="3.90.320.10">
    <property type="match status" value="1"/>
</dbReference>
<proteinExistence type="predicted"/>
<dbReference type="Pfam" id="PF12705">
    <property type="entry name" value="PDDEXK_1"/>
    <property type="match status" value="1"/>
</dbReference>
<accession>A0A0G1HYI7</accession>
<gene>
    <name evidence="2" type="ORF">UW44_C0010G0061</name>
</gene>
<evidence type="ECO:0000313" key="3">
    <source>
        <dbReference type="Proteomes" id="UP000034006"/>
    </source>
</evidence>
<protein>
    <recommendedName>
        <fullName evidence="1">PD-(D/E)XK endonuclease-like domain-containing protein</fullName>
    </recommendedName>
</protein>
<dbReference type="Proteomes" id="UP000034006">
    <property type="component" value="Unassembled WGS sequence"/>
</dbReference>
<reference evidence="2 3" key="1">
    <citation type="journal article" date="2015" name="Nature">
        <title>rRNA introns, odd ribosomes, and small enigmatic genomes across a large radiation of phyla.</title>
        <authorList>
            <person name="Brown C.T."/>
            <person name="Hug L.A."/>
            <person name="Thomas B.C."/>
            <person name="Sharon I."/>
            <person name="Castelle C.J."/>
            <person name="Singh A."/>
            <person name="Wilkins M.J."/>
            <person name="Williams K.H."/>
            <person name="Banfield J.F."/>
        </authorList>
    </citation>
    <scope>NUCLEOTIDE SEQUENCE [LARGE SCALE GENOMIC DNA]</scope>
</reference>
<dbReference type="STRING" id="1618387.UW44_C0010G0061"/>
<evidence type="ECO:0000313" key="2">
    <source>
        <dbReference type="EMBL" id="KKT51623.1"/>
    </source>
</evidence>
<feature type="domain" description="PD-(D/E)XK endonuclease-like" evidence="1">
    <location>
        <begin position="20"/>
        <end position="241"/>
    </location>
</feature>